<accession>A0A9D4YDM6</accession>
<feature type="transmembrane region" description="Helical" evidence="2">
    <location>
        <begin position="6"/>
        <end position="27"/>
    </location>
</feature>
<keyword evidence="2" id="KW-1133">Transmembrane helix</keyword>
<comment type="caution">
    <text evidence="5">The sequence shown here is derived from an EMBL/GenBank/DDBJ whole genome shotgun (WGS) entry which is preliminary data.</text>
</comment>
<organism evidence="5 6">
    <name type="scientific">Pisum sativum</name>
    <name type="common">Garden pea</name>
    <name type="synonym">Lathyrus oleraceus</name>
    <dbReference type="NCBI Taxonomy" id="3888"/>
    <lineage>
        <taxon>Eukaryota</taxon>
        <taxon>Viridiplantae</taxon>
        <taxon>Streptophyta</taxon>
        <taxon>Embryophyta</taxon>
        <taxon>Tracheophyta</taxon>
        <taxon>Spermatophyta</taxon>
        <taxon>Magnoliopsida</taxon>
        <taxon>eudicotyledons</taxon>
        <taxon>Gunneridae</taxon>
        <taxon>Pentapetalae</taxon>
        <taxon>rosids</taxon>
        <taxon>fabids</taxon>
        <taxon>Fabales</taxon>
        <taxon>Fabaceae</taxon>
        <taxon>Papilionoideae</taxon>
        <taxon>50 kb inversion clade</taxon>
        <taxon>NPAAA clade</taxon>
        <taxon>Hologalegina</taxon>
        <taxon>IRL clade</taxon>
        <taxon>Fabeae</taxon>
        <taxon>Lathyrus</taxon>
    </lineage>
</organism>
<feature type="domain" description="CSC1/OSCA1-like N-terminal transmembrane" evidence="3">
    <location>
        <begin position="5"/>
        <end position="168"/>
    </location>
</feature>
<protein>
    <recommendedName>
        <fullName evidence="7">CSC1-like protein</fullName>
    </recommendedName>
</protein>
<keyword evidence="1" id="KW-0175">Coiled coil</keyword>
<feature type="coiled-coil region" evidence="1">
    <location>
        <begin position="267"/>
        <end position="294"/>
    </location>
</feature>
<dbReference type="Pfam" id="PF14703">
    <property type="entry name" value="PHM7_cyt"/>
    <property type="match status" value="1"/>
</dbReference>
<dbReference type="Pfam" id="PF13967">
    <property type="entry name" value="RSN1_TM"/>
    <property type="match status" value="1"/>
</dbReference>
<feature type="transmembrane region" description="Helical" evidence="2">
    <location>
        <begin position="362"/>
        <end position="380"/>
    </location>
</feature>
<dbReference type="Gramene" id="Psat02G0370100-T3">
    <property type="protein sequence ID" value="KAI5437683.1"/>
    <property type="gene ID" value="KIW84_023701"/>
</dbReference>
<keyword evidence="6" id="KW-1185">Reference proteome</keyword>
<dbReference type="GO" id="GO:0005886">
    <property type="term" value="C:plasma membrane"/>
    <property type="evidence" value="ECO:0007669"/>
    <property type="project" value="TreeGrafter"/>
</dbReference>
<evidence type="ECO:0000259" key="3">
    <source>
        <dbReference type="Pfam" id="PF13967"/>
    </source>
</evidence>
<evidence type="ECO:0000313" key="6">
    <source>
        <dbReference type="Proteomes" id="UP001058974"/>
    </source>
</evidence>
<dbReference type="GO" id="GO:0005227">
    <property type="term" value="F:calcium-activated cation channel activity"/>
    <property type="evidence" value="ECO:0007669"/>
    <property type="project" value="InterPro"/>
</dbReference>
<keyword evidence="2" id="KW-0472">Membrane</keyword>
<dbReference type="PANTHER" id="PTHR13018:SF104">
    <property type="entry name" value="ERD (EARLY-RESPONSIVE TO DEHYDRATION STRESS) FAMILY PROTEIN"/>
    <property type="match status" value="1"/>
</dbReference>
<name>A0A9D4YDM6_PEA</name>
<feature type="domain" description="CSC1/OSCA1-like cytosolic" evidence="4">
    <location>
        <begin position="189"/>
        <end position="295"/>
    </location>
</feature>
<dbReference type="InterPro" id="IPR027815">
    <property type="entry name" value="CSC1/OSCA1-like_cyt"/>
</dbReference>
<dbReference type="PANTHER" id="PTHR13018">
    <property type="entry name" value="PROBABLE MEMBRANE PROTEIN DUF221-RELATED"/>
    <property type="match status" value="1"/>
</dbReference>
<keyword evidence="2" id="KW-0812">Transmembrane</keyword>
<proteinExistence type="predicted"/>
<evidence type="ECO:0000256" key="2">
    <source>
        <dbReference type="SAM" id="Phobius"/>
    </source>
</evidence>
<dbReference type="Proteomes" id="UP001058974">
    <property type="component" value="Chromosome 2"/>
</dbReference>
<gene>
    <name evidence="5" type="ORF">KIW84_023701</name>
</gene>
<evidence type="ECO:0008006" key="7">
    <source>
        <dbReference type="Google" id="ProtNLM"/>
    </source>
</evidence>
<feature type="transmembrane region" description="Helical" evidence="2">
    <location>
        <begin position="146"/>
        <end position="167"/>
    </location>
</feature>
<reference evidence="5 6" key="1">
    <citation type="journal article" date="2022" name="Nat. Genet.">
        <title>Improved pea reference genome and pan-genome highlight genomic features and evolutionary characteristics.</title>
        <authorList>
            <person name="Yang T."/>
            <person name="Liu R."/>
            <person name="Luo Y."/>
            <person name="Hu S."/>
            <person name="Wang D."/>
            <person name="Wang C."/>
            <person name="Pandey M.K."/>
            <person name="Ge S."/>
            <person name="Xu Q."/>
            <person name="Li N."/>
            <person name="Li G."/>
            <person name="Huang Y."/>
            <person name="Saxena R.K."/>
            <person name="Ji Y."/>
            <person name="Li M."/>
            <person name="Yan X."/>
            <person name="He Y."/>
            <person name="Liu Y."/>
            <person name="Wang X."/>
            <person name="Xiang C."/>
            <person name="Varshney R.K."/>
            <person name="Ding H."/>
            <person name="Gao S."/>
            <person name="Zong X."/>
        </authorList>
    </citation>
    <scope>NUCLEOTIDE SEQUENCE [LARGE SCALE GENOMIC DNA]</scope>
    <source>
        <strain evidence="5 6">cv. Zhongwan 6</strain>
    </source>
</reference>
<evidence type="ECO:0000259" key="4">
    <source>
        <dbReference type="Pfam" id="PF14703"/>
    </source>
</evidence>
<feature type="transmembrane region" description="Helical" evidence="2">
    <location>
        <begin position="86"/>
        <end position="110"/>
    </location>
</feature>
<evidence type="ECO:0000313" key="5">
    <source>
        <dbReference type="EMBL" id="KAI5437683.1"/>
    </source>
</evidence>
<dbReference type="InterPro" id="IPR045122">
    <property type="entry name" value="Csc1-like"/>
</dbReference>
<dbReference type="EMBL" id="JAMSHJ010000002">
    <property type="protein sequence ID" value="KAI5437683.1"/>
    <property type="molecule type" value="Genomic_DNA"/>
</dbReference>
<dbReference type="InterPro" id="IPR032880">
    <property type="entry name" value="CSC1/OSCA1-like_N"/>
</dbReference>
<sequence length="381" mass="43835">MIVSALLTSVGINTALCVLFLTLYSVLRKQPSNYEVYLPRLLVEGISKRRSHFNLERLIPSPGWVAKAWNLSEEELYSLAGLDGLVFMRIITFSVKIFTFAGVIGIFLLLPVNCWGNQLQDFDGSNFTNSSLDVFTISNVNSGSNWLWVHFCAVYVVTGFICFLLFYEYKHISSRRISYFYSSKPQPHQFTVLVNSIPASSGSISDSVDSFFKELYPSSYLSHVVVRRTNKIQSLLNDANNMYKRVAQLRPDPTKRKIRHGALSRLFGKRSNHIERYEKKLEEIEENLRLKQSEASLAGECMLLIYSRLELRLYSSGLVLLLKLLSIYSNQSIQHSGLLSWHQNLVMFTGLSSLNRSYEDGFLSWWLYLYLLFSLFYSLYL</sequence>
<evidence type="ECO:0000256" key="1">
    <source>
        <dbReference type="SAM" id="Coils"/>
    </source>
</evidence>
<dbReference type="AlphaFoldDB" id="A0A9D4YDM6"/>